<dbReference type="InterPro" id="IPR050553">
    <property type="entry name" value="Thioredoxin_ResA/DsbE_sf"/>
</dbReference>
<dbReference type="PANTHER" id="PTHR42852">
    <property type="entry name" value="THIOL:DISULFIDE INTERCHANGE PROTEIN DSBE"/>
    <property type="match status" value="1"/>
</dbReference>
<keyword evidence="3" id="KW-1185">Reference proteome</keyword>
<name>A0A859FG09_9BACI</name>
<evidence type="ECO:0000313" key="3">
    <source>
        <dbReference type="Proteomes" id="UP000318138"/>
    </source>
</evidence>
<dbReference type="InterPro" id="IPR012336">
    <property type="entry name" value="Thioredoxin-like_fold"/>
</dbReference>
<proteinExistence type="predicted"/>
<dbReference type="PANTHER" id="PTHR42852:SF17">
    <property type="entry name" value="THIOREDOXIN-LIKE PROTEIN HI_1115"/>
    <property type="match status" value="1"/>
</dbReference>
<organism evidence="2 3">
    <name type="scientific">Paenalkalicoccus suaedae</name>
    <dbReference type="NCBI Taxonomy" id="2592382"/>
    <lineage>
        <taxon>Bacteria</taxon>
        <taxon>Bacillati</taxon>
        <taxon>Bacillota</taxon>
        <taxon>Bacilli</taxon>
        <taxon>Bacillales</taxon>
        <taxon>Bacillaceae</taxon>
        <taxon>Paenalkalicoccus</taxon>
    </lineage>
</organism>
<feature type="domain" description="Thioredoxin" evidence="1">
    <location>
        <begin position="32"/>
        <end position="163"/>
    </location>
</feature>
<sequence length="163" mass="18620">MKKRVFVIALLLTIAFVLHTYTWQEPLVPVSTGSGNSLPDTTLMTVNGEAIHIHEESFVFFFTTWCEYCHEQWQEVLKAEEELEDFRFTAINVSSAEYSKEDIGVFIDSLQDTNGHIVIDSNQEAEQLFAVKGVPTSFLINDQTVIRRDGLVTAEELRSFLRQ</sequence>
<dbReference type="Proteomes" id="UP000318138">
    <property type="component" value="Chromosome"/>
</dbReference>
<evidence type="ECO:0000313" key="2">
    <source>
        <dbReference type="EMBL" id="QKS71770.1"/>
    </source>
</evidence>
<dbReference type="GO" id="GO:0016491">
    <property type="term" value="F:oxidoreductase activity"/>
    <property type="evidence" value="ECO:0007669"/>
    <property type="project" value="InterPro"/>
</dbReference>
<gene>
    <name evidence="2" type="ORF">FLK61_34415</name>
</gene>
<protein>
    <submittedName>
        <fullName evidence="2">TlpA family protein disulfide reductase</fullName>
    </submittedName>
</protein>
<dbReference type="InterPro" id="IPR036249">
    <property type="entry name" value="Thioredoxin-like_sf"/>
</dbReference>
<dbReference type="Pfam" id="PF13098">
    <property type="entry name" value="Thioredoxin_2"/>
    <property type="match status" value="1"/>
</dbReference>
<evidence type="ECO:0000259" key="1">
    <source>
        <dbReference type="PROSITE" id="PS51352"/>
    </source>
</evidence>
<accession>A0A859FG09</accession>
<dbReference type="SUPFAM" id="SSF52833">
    <property type="entry name" value="Thioredoxin-like"/>
    <property type="match status" value="1"/>
</dbReference>
<dbReference type="KEGG" id="psua:FLK61_34415"/>
<reference evidence="3" key="1">
    <citation type="submission" date="2019-07" db="EMBL/GenBank/DDBJ databases">
        <title>Bacillus alkalisoli sp. nov. isolated from saline soil.</title>
        <authorList>
            <person name="Sun J.-Q."/>
            <person name="Xu L."/>
        </authorList>
    </citation>
    <scope>NUCLEOTIDE SEQUENCE [LARGE SCALE GENOMIC DNA]</scope>
    <source>
        <strain evidence="3">M4U3P1</strain>
    </source>
</reference>
<dbReference type="PROSITE" id="PS51352">
    <property type="entry name" value="THIOREDOXIN_2"/>
    <property type="match status" value="1"/>
</dbReference>
<dbReference type="EMBL" id="CP041372">
    <property type="protein sequence ID" value="QKS71770.1"/>
    <property type="molecule type" value="Genomic_DNA"/>
</dbReference>
<dbReference type="AlphaFoldDB" id="A0A859FG09"/>
<dbReference type="InterPro" id="IPR013766">
    <property type="entry name" value="Thioredoxin_domain"/>
</dbReference>
<dbReference type="RefSeq" id="WP_176009755.1">
    <property type="nucleotide sequence ID" value="NZ_CP041372.2"/>
</dbReference>
<dbReference type="Gene3D" id="3.40.30.10">
    <property type="entry name" value="Glutaredoxin"/>
    <property type="match status" value="1"/>
</dbReference>
<dbReference type="CDD" id="cd02966">
    <property type="entry name" value="TlpA_like_family"/>
    <property type="match status" value="1"/>
</dbReference>